<reference evidence="3 4" key="1">
    <citation type="submission" date="2018-05" db="EMBL/GenBank/DDBJ databases">
        <title>Acuticoccus sediminis sp. nov., isolated from deep-sea sediment of Indian Ocean.</title>
        <authorList>
            <person name="Liu X."/>
            <person name="Lai Q."/>
            <person name="Du Y."/>
            <person name="Sun F."/>
            <person name="Zhang X."/>
            <person name="Wang S."/>
            <person name="Shao Z."/>
        </authorList>
    </citation>
    <scope>NUCLEOTIDE SEQUENCE [LARGE SCALE GENOMIC DNA]</scope>
    <source>
        <strain evidence="3 4">PTG4-2</strain>
    </source>
</reference>
<dbReference type="Proteomes" id="UP000249590">
    <property type="component" value="Unassembled WGS sequence"/>
</dbReference>
<evidence type="ECO:0000313" key="3">
    <source>
        <dbReference type="EMBL" id="RAH98312.1"/>
    </source>
</evidence>
<evidence type="ECO:0000256" key="1">
    <source>
        <dbReference type="SAM" id="SignalP"/>
    </source>
</evidence>
<gene>
    <name evidence="3" type="ORF">DLJ53_26765</name>
</gene>
<keyword evidence="4" id="KW-1185">Reference proteome</keyword>
<keyword evidence="1" id="KW-0732">Signal</keyword>
<name>A0A8B2NSF2_9HYPH</name>
<evidence type="ECO:0000259" key="2">
    <source>
        <dbReference type="Pfam" id="PF03413"/>
    </source>
</evidence>
<proteinExistence type="predicted"/>
<dbReference type="Gene3D" id="3.10.450.40">
    <property type="match status" value="2"/>
</dbReference>
<evidence type="ECO:0000313" key="4">
    <source>
        <dbReference type="Proteomes" id="UP000249590"/>
    </source>
</evidence>
<sequence length="186" mass="19318">MALIRTTIFAASFLALPSLVVAQTAAPAPATTPAATADATATTDGRIGIAAAIEAAKASVDGGILEAELENEGGEEIWEIDIATGETVQEVKVNAMTGAVISTDKKVIEGTWRSWFDKDSLTDSQRISGTLIEAVAKAETEAGGKITSLELDEEDGKLVYELEVDTADGEKDMTLDPATGMVTADD</sequence>
<dbReference type="AlphaFoldDB" id="A0A8B2NSF2"/>
<dbReference type="RefSeq" id="WP_111351136.1">
    <property type="nucleotide sequence ID" value="NZ_JAIWKD010000006.1"/>
</dbReference>
<comment type="caution">
    <text evidence="3">The sequence shown here is derived from an EMBL/GenBank/DDBJ whole genome shotgun (WGS) entry which is preliminary data.</text>
</comment>
<dbReference type="OrthoDB" id="7856745at2"/>
<dbReference type="EMBL" id="QHHQ01000007">
    <property type="protein sequence ID" value="RAH98312.1"/>
    <property type="molecule type" value="Genomic_DNA"/>
</dbReference>
<feature type="chain" id="PRO_5032763378" description="PepSY domain-containing protein" evidence="1">
    <location>
        <begin position="23"/>
        <end position="186"/>
    </location>
</feature>
<feature type="signal peptide" evidence="1">
    <location>
        <begin position="1"/>
        <end position="22"/>
    </location>
</feature>
<dbReference type="InterPro" id="IPR025711">
    <property type="entry name" value="PepSY"/>
</dbReference>
<dbReference type="Pfam" id="PF03413">
    <property type="entry name" value="PepSY"/>
    <property type="match status" value="2"/>
</dbReference>
<feature type="domain" description="PepSY" evidence="2">
    <location>
        <begin position="47"/>
        <end position="103"/>
    </location>
</feature>
<accession>A0A8B2NSF2</accession>
<protein>
    <recommendedName>
        <fullName evidence="2">PepSY domain-containing protein</fullName>
    </recommendedName>
</protein>
<organism evidence="3 4">
    <name type="scientific">Acuticoccus sediminis</name>
    <dbReference type="NCBI Taxonomy" id="2184697"/>
    <lineage>
        <taxon>Bacteria</taxon>
        <taxon>Pseudomonadati</taxon>
        <taxon>Pseudomonadota</taxon>
        <taxon>Alphaproteobacteria</taxon>
        <taxon>Hyphomicrobiales</taxon>
        <taxon>Amorphaceae</taxon>
        <taxon>Acuticoccus</taxon>
    </lineage>
</organism>
<feature type="domain" description="PepSY" evidence="2">
    <location>
        <begin position="133"/>
        <end position="183"/>
    </location>
</feature>